<keyword evidence="4" id="KW-0238">DNA-binding</keyword>
<dbReference type="InterPro" id="IPR027417">
    <property type="entry name" value="P-loop_NTPase"/>
</dbReference>
<dbReference type="GO" id="GO:0000723">
    <property type="term" value="P:telomere maintenance"/>
    <property type="evidence" value="ECO:0007669"/>
    <property type="project" value="TreeGrafter"/>
</dbReference>
<reference evidence="8" key="1">
    <citation type="submission" date="2025-08" db="UniProtKB">
        <authorList>
            <consortium name="Ensembl"/>
        </authorList>
    </citation>
    <scope>IDENTIFICATION</scope>
</reference>
<evidence type="ECO:0000313" key="9">
    <source>
        <dbReference type="Proteomes" id="UP000694546"/>
    </source>
</evidence>
<dbReference type="Proteomes" id="UP000694546">
    <property type="component" value="Chromosome 19"/>
</dbReference>
<evidence type="ECO:0000256" key="2">
    <source>
        <dbReference type="ARBA" id="ARBA00022801"/>
    </source>
</evidence>
<dbReference type="NCBIfam" id="TIGR00614">
    <property type="entry name" value="recQ_fam"/>
    <property type="match status" value="1"/>
</dbReference>
<dbReference type="SMART" id="SM00487">
    <property type="entry name" value="DEXDc"/>
    <property type="match status" value="1"/>
</dbReference>
<sequence>LDYIAAQLQATSSYRPGERTLSGQLLTAASVDTASLKMARNPADERFRGLDFAHSPEMLRMFNNIFGLHEFRVNQLEAINATILKENVFVVGGAGKSLCYQLPACLSAGVTVVISPLKSLILDQIQKLTELGIKARTLWGDHDYTDAENIYEQLSENDPMIKLLYVTPEKLAADWLQLYWNRGLLARFVIDEAQCISQWGDDFRPDYGTLNELQQDFQGVPMIAVSGPIGPHIQEDILKKLQMTNPQVFTMSFNRTNLKYAVPTRTTMYGEMDCITWIKEHYPRDSGIVYCWRRVVCEYMADSLNEAGLLACSYHAGMPNRDRESAQNKWKENECQVALFTLLLQKVLRMVWCIGVA</sequence>
<accession>A0A8C4ZFV1</accession>
<evidence type="ECO:0000313" key="8">
    <source>
        <dbReference type="Ensembl" id="ENSGMOP00000013943.2"/>
    </source>
</evidence>
<dbReference type="AlphaFoldDB" id="A0A8C4ZFV1"/>
<feature type="domain" description="Helicase ATP-binding" evidence="7">
    <location>
        <begin position="93"/>
        <end position="247"/>
    </location>
</feature>
<dbReference type="Ensembl" id="ENSGMOT00000014306.2">
    <property type="protein sequence ID" value="ENSGMOP00000013943.2"/>
    <property type="gene ID" value="ENSGMOG00000010827.2"/>
</dbReference>
<name>A0A8C4ZFV1_GADMO</name>
<dbReference type="Pfam" id="PF00270">
    <property type="entry name" value="DEAD"/>
    <property type="match status" value="1"/>
</dbReference>
<dbReference type="GO" id="GO:0005737">
    <property type="term" value="C:cytoplasm"/>
    <property type="evidence" value="ECO:0007669"/>
    <property type="project" value="TreeGrafter"/>
</dbReference>
<dbReference type="GO" id="GO:0005694">
    <property type="term" value="C:chromosome"/>
    <property type="evidence" value="ECO:0007669"/>
    <property type="project" value="TreeGrafter"/>
</dbReference>
<dbReference type="Gene3D" id="3.40.50.300">
    <property type="entry name" value="P-loop containing nucleotide triphosphate hydrolases"/>
    <property type="match status" value="2"/>
</dbReference>
<keyword evidence="3" id="KW-0547">Nucleotide-binding</keyword>
<dbReference type="GO" id="GO:0005634">
    <property type="term" value="C:nucleus"/>
    <property type="evidence" value="ECO:0007669"/>
    <property type="project" value="TreeGrafter"/>
</dbReference>
<dbReference type="SUPFAM" id="SSF52540">
    <property type="entry name" value="P-loop containing nucleoside triphosphate hydrolases"/>
    <property type="match status" value="2"/>
</dbReference>
<dbReference type="PANTHER" id="PTHR13710:SF153">
    <property type="entry name" value="RECQ-LIKE DNA HELICASE BLM"/>
    <property type="match status" value="1"/>
</dbReference>
<dbReference type="GO" id="GO:0009378">
    <property type="term" value="F:four-way junction helicase activity"/>
    <property type="evidence" value="ECO:0007669"/>
    <property type="project" value="TreeGrafter"/>
</dbReference>
<evidence type="ECO:0000256" key="6">
    <source>
        <dbReference type="ARBA" id="ARBA00023242"/>
    </source>
</evidence>
<evidence type="ECO:0000256" key="4">
    <source>
        <dbReference type="ARBA" id="ARBA00023125"/>
    </source>
</evidence>
<reference evidence="8" key="2">
    <citation type="submission" date="2025-09" db="UniProtKB">
        <authorList>
            <consortium name="Ensembl"/>
        </authorList>
    </citation>
    <scope>IDENTIFICATION</scope>
</reference>
<dbReference type="InterPro" id="IPR011545">
    <property type="entry name" value="DEAD/DEAH_box_helicase_dom"/>
</dbReference>
<evidence type="ECO:0000256" key="1">
    <source>
        <dbReference type="ARBA" id="ARBA00005446"/>
    </source>
</evidence>
<keyword evidence="3" id="KW-0347">Helicase</keyword>
<evidence type="ECO:0000256" key="5">
    <source>
        <dbReference type="ARBA" id="ARBA00023235"/>
    </source>
</evidence>
<keyword evidence="9" id="KW-1185">Reference proteome</keyword>
<evidence type="ECO:0000259" key="7">
    <source>
        <dbReference type="PROSITE" id="PS51192"/>
    </source>
</evidence>
<dbReference type="GO" id="GO:0016787">
    <property type="term" value="F:hydrolase activity"/>
    <property type="evidence" value="ECO:0007669"/>
    <property type="project" value="UniProtKB-KW"/>
</dbReference>
<keyword evidence="3" id="KW-0067">ATP-binding</keyword>
<dbReference type="GO" id="GO:0005524">
    <property type="term" value="F:ATP binding"/>
    <property type="evidence" value="ECO:0007669"/>
    <property type="project" value="InterPro"/>
</dbReference>
<protein>
    <recommendedName>
        <fullName evidence="7">Helicase ATP-binding domain-containing protein</fullName>
    </recommendedName>
</protein>
<dbReference type="GO" id="GO:0043138">
    <property type="term" value="F:3'-5' DNA helicase activity"/>
    <property type="evidence" value="ECO:0007669"/>
    <property type="project" value="TreeGrafter"/>
</dbReference>
<proteinExistence type="inferred from homology"/>
<dbReference type="GO" id="GO:0003677">
    <property type="term" value="F:DNA binding"/>
    <property type="evidence" value="ECO:0007669"/>
    <property type="project" value="UniProtKB-KW"/>
</dbReference>
<dbReference type="PANTHER" id="PTHR13710">
    <property type="entry name" value="DNA HELICASE RECQ FAMILY MEMBER"/>
    <property type="match status" value="1"/>
</dbReference>
<keyword evidence="2" id="KW-0378">Hydrolase</keyword>
<comment type="similarity">
    <text evidence="1">Belongs to the helicase family. RecQ subfamily.</text>
</comment>
<dbReference type="PROSITE" id="PS51192">
    <property type="entry name" value="HELICASE_ATP_BIND_1"/>
    <property type="match status" value="1"/>
</dbReference>
<keyword evidence="5" id="KW-0413">Isomerase</keyword>
<evidence type="ECO:0000256" key="3">
    <source>
        <dbReference type="ARBA" id="ARBA00022806"/>
    </source>
</evidence>
<organism evidence="8 9">
    <name type="scientific">Gadus morhua</name>
    <name type="common">Atlantic cod</name>
    <dbReference type="NCBI Taxonomy" id="8049"/>
    <lineage>
        <taxon>Eukaryota</taxon>
        <taxon>Metazoa</taxon>
        <taxon>Chordata</taxon>
        <taxon>Craniata</taxon>
        <taxon>Vertebrata</taxon>
        <taxon>Euteleostomi</taxon>
        <taxon>Actinopterygii</taxon>
        <taxon>Neopterygii</taxon>
        <taxon>Teleostei</taxon>
        <taxon>Neoteleostei</taxon>
        <taxon>Acanthomorphata</taxon>
        <taxon>Zeiogadaria</taxon>
        <taxon>Gadariae</taxon>
        <taxon>Gadiformes</taxon>
        <taxon>Gadoidei</taxon>
        <taxon>Gadidae</taxon>
        <taxon>Gadus</taxon>
    </lineage>
</organism>
<dbReference type="InterPro" id="IPR004589">
    <property type="entry name" value="DNA_helicase_ATP-dep_RecQ"/>
</dbReference>
<dbReference type="GO" id="GO:0000724">
    <property type="term" value="P:double-strand break repair via homologous recombination"/>
    <property type="evidence" value="ECO:0007669"/>
    <property type="project" value="TreeGrafter"/>
</dbReference>
<keyword evidence="6" id="KW-0539">Nucleus</keyword>
<dbReference type="GeneTree" id="ENSGT00940000156800"/>
<dbReference type="InterPro" id="IPR014001">
    <property type="entry name" value="Helicase_ATP-bd"/>
</dbReference>